<reference evidence="2" key="1">
    <citation type="journal article" date="2019" name="Int. J. Syst. Evol. Microbiol.">
        <title>The Global Catalogue of Microorganisms (GCM) 10K type strain sequencing project: providing services to taxonomists for standard genome sequencing and annotation.</title>
        <authorList>
            <consortium name="The Broad Institute Genomics Platform"/>
            <consortium name="The Broad Institute Genome Sequencing Center for Infectious Disease"/>
            <person name="Wu L."/>
            <person name="Ma J."/>
        </authorList>
    </citation>
    <scope>NUCLEOTIDE SEQUENCE [LARGE SCALE GENOMIC DNA]</scope>
    <source>
        <strain evidence="2">CGMCC 1.15197</strain>
    </source>
</reference>
<dbReference type="Proteomes" id="UP000632273">
    <property type="component" value="Unassembled WGS sequence"/>
</dbReference>
<evidence type="ECO:0000313" key="2">
    <source>
        <dbReference type="Proteomes" id="UP000632273"/>
    </source>
</evidence>
<accession>A0ABQ1UY15</accession>
<keyword evidence="2" id="KW-1185">Reference proteome</keyword>
<proteinExistence type="predicted"/>
<protein>
    <submittedName>
        <fullName evidence="1">Uncharacterized protein</fullName>
    </submittedName>
</protein>
<name>A0ABQ1UY15_9BACT</name>
<dbReference type="EMBL" id="BMHT01000014">
    <property type="protein sequence ID" value="GGF28181.1"/>
    <property type="molecule type" value="Genomic_DNA"/>
</dbReference>
<comment type="caution">
    <text evidence="1">The sequence shown here is derived from an EMBL/GenBank/DDBJ whole genome shotgun (WGS) entry which is preliminary data.</text>
</comment>
<gene>
    <name evidence="1" type="ORF">GCM10011383_44910</name>
</gene>
<sequence length="79" mass="8937">MRTGIQPVALRFYSCTRVLAADEWFQLRGIADYVSSKRDLVFGYKGLCKADAIDWLFAPPVLNEGVALRVSLSEHLFDE</sequence>
<organism evidence="1 2">
    <name type="scientific">Hymenobacter cavernae</name>
    <dbReference type="NCBI Taxonomy" id="2044852"/>
    <lineage>
        <taxon>Bacteria</taxon>
        <taxon>Pseudomonadati</taxon>
        <taxon>Bacteroidota</taxon>
        <taxon>Cytophagia</taxon>
        <taxon>Cytophagales</taxon>
        <taxon>Hymenobacteraceae</taxon>
        <taxon>Hymenobacter</taxon>
    </lineage>
</organism>
<evidence type="ECO:0000313" key="1">
    <source>
        <dbReference type="EMBL" id="GGF28181.1"/>
    </source>
</evidence>